<dbReference type="RefSeq" id="WP_088215466.1">
    <property type="nucleotide sequence ID" value="NZ_NIPW01000015.1"/>
</dbReference>
<sequence length="271" mass="29171">MTIQTMPRLPCFVEFPTDAAPSGWRLTRARGKRFIVDYAVAGAEPLRQQAAIEAVAIFPDAPGCVTQEDRTAEAPARSLCLLGEGDFLIAAAPGTAIAIIKPISGGAPADAINDADYAAAEDGILPLAPPGHPVQSGPRVIHADDIHAPADKPRLKILRSRCLSFNWIEYTGLRDRTKLSPHAHEDFEQGSLALAGSFLHHLRTPWGPDATVWREDLHLEAPSPSLCVIPPKVIHTTEGLGSGRHLLIDIFAPPRADFLARGWVSNAADYL</sequence>
<gene>
    <name evidence="1" type="ORF">CDV49_10390</name>
</gene>
<name>A0A212ABP4_9RHOB</name>
<dbReference type="Proteomes" id="UP000196878">
    <property type="component" value="Unassembled WGS sequence"/>
</dbReference>
<dbReference type="EMBL" id="NIPW01000015">
    <property type="protein sequence ID" value="OWJ77917.1"/>
    <property type="molecule type" value="Genomic_DNA"/>
</dbReference>
<dbReference type="InterPro" id="IPR014710">
    <property type="entry name" value="RmlC-like_jellyroll"/>
</dbReference>
<dbReference type="SUPFAM" id="SSF51182">
    <property type="entry name" value="RmlC-like cupins"/>
    <property type="match status" value="1"/>
</dbReference>
<evidence type="ECO:0000313" key="2">
    <source>
        <dbReference type="Proteomes" id="UP000196878"/>
    </source>
</evidence>
<reference evidence="1 2" key="1">
    <citation type="submission" date="2016-12" db="EMBL/GenBank/DDBJ databases">
        <title>Comparison of Traditional DNA-DNA Hybridization with In Silico Genomic Analysis.</title>
        <authorList>
            <person name="Nicholson A.C."/>
            <person name="Humrighouse B.W."/>
            <person name="Graziano J."/>
            <person name="Lasker B."/>
            <person name="Whitney A.M."/>
            <person name="Mcquiston J.R."/>
        </authorList>
    </citation>
    <scope>NUCLEOTIDE SEQUENCE [LARGE SCALE GENOMIC DNA]</scope>
    <source>
        <strain evidence="1 2">H2240</strain>
    </source>
</reference>
<dbReference type="InterPro" id="IPR011051">
    <property type="entry name" value="RmlC_Cupin_sf"/>
</dbReference>
<organism evidence="1 2">
    <name type="scientific">Haematobacter genomosp. 1</name>
    <dbReference type="NCBI Taxonomy" id="366618"/>
    <lineage>
        <taxon>Bacteria</taxon>
        <taxon>Pseudomonadati</taxon>
        <taxon>Pseudomonadota</taxon>
        <taxon>Alphaproteobacteria</taxon>
        <taxon>Rhodobacterales</taxon>
        <taxon>Paracoccaceae</taxon>
        <taxon>Haematobacter</taxon>
    </lineage>
</organism>
<dbReference type="AlphaFoldDB" id="A0A212ABP4"/>
<dbReference type="OrthoDB" id="8882910at2"/>
<protein>
    <submittedName>
        <fullName evidence="1">Uncharacterized protein</fullName>
    </submittedName>
</protein>
<comment type="caution">
    <text evidence="1">The sequence shown here is derived from an EMBL/GenBank/DDBJ whole genome shotgun (WGS) entry which is preliminary data.</text>
</comment>
<evidence type="ECO:0000313" key="1">
    <source>
        <dbReference type="EMBL" id="OWJ77917.1"/>
    </source>
</evidence>
<proteinExistence type="predicted"/>
<dbReference type="Gene3D" id="2.60.120.10">
    <property type="entry name" value="Jelly Rolls"/>
    <property type="match status" value="1"/>
</dbReference>
<accession>A0A212ABP4</accession>
<keyword evidence="2" id="KW-1185">Reference proteome</keyword>